<evidence type="ECO:0000256" key="10">
    <source>
        <dbReference type="SAM" id="Phobius"/>
    </source>
</evidence>
<evidence type="ECO:0000256" key="7">
    <source>
        <dbReference type="ARBA" id="ARBA00023004"/>
    </source>
</evidence>
<evidence type="ECO:0000256" key="8">
    <source>
        <dbReference type="ARBA" id="ARBA00023014"/>
    </source>
</evidence>
<accession>A0A7C1FFJ7</accession>
<keyword evidence="4" id="KW-0227">DNA damage</keyword>
<keyword evidence="6" id="KW-0347">Helicase</keyword>
<evidence type="ECO:0000256" key="1">
    <source>
        <dbReference type="ARBA" id="ARBA00001966"/>
    </source>
</evidence>
<dbReference type="AlphaFoldDB" id="A0A7C1FFJ7"/>
<keyword evidence="10" id="KW-0472">Membrane</keyword>
<evidence type="ECO:0000256" key="4">
    <source>
        <dbReference type="ARBA" id="ARBA00022763"/>
    </source>
</evidence>
<sequence length="196" mass="21565">MKSSTAGRGRWCAKRVENSMWTLFLFLALLALAGLALYLWGRRQQRAAGLPAGRVIYSDTGAEQVVSEPLLSRRYALVGKPDYLVETRVGGRRTMIPVEVKSRRAPPAPAPGHLLQLAAYCLIIEDLYGVAPPYGILRYADRSFEAPFTPAVRRAVLDAAEHIRAGRTAVDMPRSHQEPVRCAQCGYRAACGEQAL</sequence>
<keyword evidence="10" id="KW-1133">Transmembrane helix</keyword>
<proteinExistence type="predicted"/>
<keyword evidence="5" id="KW-0378">Hydrolase</keyword>
<evidence type="ECO:0000256" key="2">
    <source>
        <dbReference type="ARBA" id="ARBA00022722"/>
    </source>
</evidence>
<dbReference type="GO" id="GO:0051536">
    <property type="term" value="F:iron-sulfur cluster binding"/>
    <property type="evidence" value="ECO:0007669"/>
    <property type="project" value="UniProtKB-KW"/>
</dbReference>
<evidence type="ECO:0000256" key="6">
    <source>
        <dbReference type="ARBA" id="ARBA00022806"/>
    </source>
</evidence>
<dbReference type="GO" id="GO:0004518">
    <property type="term" value="F:nuclease activity"/>
    <property type="evidence" value="ECO:0007669"/>
    <property type="project" value="UniProtKB-KW"/>
</dbReference>
<dbReference type="Gene3D" id="3.90.320.10">
    <property type="match status" value="1"/>
</dbReference>
<dbReference type="GO" id="GO:0016787">
    <property type="term" value="F:hydrolase activity"/>
    <property type="evidence" value="ECO:0007669"/>
    <property type="project" value="UniProtKB-KW"/>
</dbReference>
<dbReference type="InterPro" id="IPR051827">
    <property type="entry name" value="Cas4_exonuclease"/>
</dbReference>
<dbReference type="Pfam" id="PF12705">
    <property type="entry name" value="PDDEXK_1"/>
    <property type="match status" value="1"/>
</dbReference>
<keyword evidence="7" id="KW-0408">Iron</keyword>
<comment type="caution">
    <text evidence="12">The sequence shown here is derived from an EMBL/GenBank/DDBJ whole genome shotgun (WGS) entry which is preliminary data.</text>
</comment>
<organism evidence="12">
    <name type="scientific">Caldilinea aerophila</name>
    <dbReference type="NCBI Taxonomy" id="133453"/>
    <lineage>
        <taxon>Bacteria</taxon>
        <taxon>Bacillati</taxon>
        <taxon>Chloroflexota</taxon>
        <taxon>Caldilineae</taxon>
        <taxon>Caldilineales</taxon>
        <taxon>Caldilineaceae</taxon>
        <taxon>Caldilinea</taxon>
    </lineage>
</organism>
<keyword evidence="10" id="KW-0812">Transmembrane</keyword>
<gene>
    <name evidence="12" type="ORF">ENQ20_08285</name>
</gene>
<keyword evidence="6" id="KW-0067">ATP-binding</keyword>
<evidence type="ECO:0000259" key="11">
    <source>
        <dbReference type="Pfam" id="PF12705"/>
    </source>
</evidence>
<dbReference type="GO" id="GO:0046872">
    <property type="term" value="F:metal ion binding"/>
    <property type="evidence" value="ECO:0007669"/>
    <property type="project" value="UniProtKB-KW"/>
</dbReference>
<reference evidence="12" key="1">
    <citation type="journal article" date="2020" name="mSystems">
        <title>Genome- and Community-Level Interaction Insights into Carbon Utilization and Element Cycling Functions of Hydrothermarchaeota in Hydrothermal Sediment.</title>
        <authorList>
            <person name="Zhou Z."/>
            <person name="Liu Y."/>
            <person name="Xu W."/>
            <person name="Pan J."/>
            <person name="Luo Z.H."/>
            <person name="Li M."/>
        </authorList>
    </citation>
    <scope>NUCLEOTIDE SEQUENCE [LARGE SCALE GENOMIC DNA]</scope>
    <source>
        <strain evidence="12">SpSt-289</strain>
    </source>
</reference>
<feature type="domain" description="PD-(D/E)XK endonuclease-like" evidence="11">
    <location>
        <begin position="60"/>
        <end position="191"/>
    </location>
</feature>
<feature type="transmembrane region" description="Helical" evidence="10">
    <location>
        <begin position="20"/>
        <end position="40"/>
    </location>
</feature>
<dbReference type="InterPro" id="IPR038726">
    <property type="entry name" value="PDDEXK_AddAB-type"/>
</dbReference>
<keyword evidence="2" id="KW-0540">Nuclease</keyword>
<evidence type="ECO:0000256" key="3">
    <source>
        <dbReference type="ARBA" id="ARBA00022723"/>
    </source>
</evidence>
<evidence type="ECO:0000256" key="5">
    <source>
        <dbReference type="ARBA" id="ARBA00022801"/>
    </source>
</evidence>
<comment type="cofactor">
    <cofactor evidence="1">
        <name>[4Fe-4S] cluster</name>
        <dbReference type="ChEBI" id="CHEBI:49883"/>
    </cofactor>
</comment>
<keyword evidence="6" id="KW-0547">Nucleotide-binding</keyword>
<evidence type="ECO:0000256" key="9">
    <source>
        <dbReference type="ARBA" id="ARBA00023204"/>
    </source>
</evidence>
<dbReference type="GO" id="GO:0006281">
    <property type="term" value="P:DNA repair"/>
    <property type="evidence" value="ECO:0007669"/>
    <property type="project" value="UniProtKB-KW"/>
</dbReference>
<protein>
    <submittedName>
        <fullName evidence="12">Dna2/Cas4 domain-containing protein</fullName>
    </submittedName>
</protein>
<dbReference type="EMBL" id="DSMG01000084">
    <property type="protein sequence ID" value="HDX31479.1"/>
    <property type="molecule type" value="Genomic_DNA"/>
</dbReference>
<evidence type="ECO:0000313" key="12">
    <source>
        <dbReference type="EMBL" id="HDX31479.1"/>
    </source>
</evidence>
<dbReference type="PANTHER" id="PTHR36531">
    <property type="entry name" value="CRISPR-ASSOCIATED EXONUCLEASE CAS4"/>
    <property type="match status" value="1"/>
</dbReference>
<keyword evidence="9" id="KW-0234">DNA repair</keyword>
<dbReference type="PANTHER" id="PTHR36531:SF6">
    <property type="entry name" value="DNA REPLICATION ATP-DEPENDENT HELICASE_NUCLEASE DNA2"/>
    <property type="match status" value="1"/>
</dbReference>
<dbReference type="GO" id="GO:0004386">
    <property type="term" value="F:helicase activity"/>
    <property type="evidence" value="ECO:0007669"/>
    <property type="project" value="UniProtKB-KW"/>
</dbReference>
<keyword evidence="3" id="KW-0479">Metal-binding</keyword>
<dbReference type="InterPro" id="IPR011604">
    <property type="entry name" value="PDDEXK-like_dom_sf"/>
</dbReference>
<name>A0A7C1FFJ7_9CHLR</name>
<keyword evidence="8" id="KW-0411">Iron-sulfur</keyword>